<comment type="caution">
    <text evidence="1">The sequence shown here is derived from an EMBL/GenBank/DDBJ whole genome shotgun (WGS) entry which is preliminary data.</text>
</comment>
<dbReference type="Proteomes" id="UP001164539">
    <property type="component" value="Chromosome 4"/>
</dbReference>
<keyword evidence="2" id="KW-1185">Reference proteome</keyword>
<organism evidence="1 2">
    <name type="scientific">Melia azedarach</name>
    <name type="common">Chinaberry tree</name>
    <dbReference type="NCBI Taxonomy" id="155640"/>
    <lineage>
        <taxon>Eukaryota</taxon>
        <taxon>Viridiplantae</taxon>
        <taxon>Streptophyta</taxon>
        <taxon>Embryophyta</taxon>
        <taxon>Tracheophyta</taxon>
        <taxon>Spermatophyta</taxon>
        <taxon>Magnoliopsida</taxon>
        <taxon>eudicotyledons</taxon>
        <taxon>Gunneridae</taxon>
        <taxon>Pentapetalae</taxon>
        <taxon>rosids</taxon>
        <taxon>malvids</taxon>
        <taxon>Sapindales</taxon>
        <taxon>Meliaceae</taxon>
        <taxon>Melia</taxon>
    </lineage>
</organism>
<accession>A0ACC1YAL5</accession>
<evidence type="ECO:0000313" key="2">
    <source>
        <dbReference type="Proteomes" id="UP001164539"/>
    </source>
</evidence>
<sequence length="164" mass="18739">MEEHFRDRGENILGKIVQKEKDYEAEREQIGKVLEALDKRGNQPGGNEQESTDPEATKKPKLDLNLEPEWEPTYLAEAEQIYGRLKLVLLKHAFAPVVADAQRRLLSSPTTSLNQNHAEKTRKIVRNIIKDLADKKEDLPANLEELANSKKAEIEQRILEAHQP</sequence>
<proteinExistence type="predicted"/>
<protein>
    <submittedName>
        <fullName evidence="1">Uncharacterized protein</fullName>
    </submittedName>
</protein>
<dbReference type="EMBL" id="CM051397">
    <property type="protein sequence ID" value="KAJ4719610.1"/>
    <property type="molecule type" value="Genomic_DNA"/>
</dbReference>
<name>A0ACC1YAL5_MELAZ</name>
<reference evidence="1 2" key="1">
    <citation type="journal article" date="2023" name="Science">
        <title>Complex scaffold remodeling in plant triterpene biosynthesis.</title>
        <authorList>
            <person name="De La Pena R."/>
            <person name="Hodgson H."/>
            <person name="Liu J.C."/>
            <person name="Stephenson M.J."/>
            <person name="Martin A.C."/>
            <person name="Owen C."/>
            <person name="Harkess A."/>
            <person name="Leebens-Mack J."/>
            <person name="Jimenez L.E."/>
            <person name="Osbourn A."/>
            <person name="Sattely E.S."/>
        </authorList>
    </citation>
    <scope>NUCLEOTIDE SEQUENCE [LARGE SCALE GENOMIC DNA]</scope>
    <source>
        <strain evidence="2">cv. JPN11</strain>
        <tissue evidence="1">Leaf</tissue>
    </source>
</reference>
<gene>
    <name evidence="1" type="ORF">OWV82_007560</name>
</gene>
<evidence type="ECO:0000313" key="1">
    <source>
        <dbReference type="EMBL" id="KAJ4719610.1"/>
    </source>
</evidence>